<organism evidence="2">
    <name type="scientific">Triticum aestivum</name>
    <name type="common">Wheat</name>
    <dbReference type="NCBI Taxonomy" id="4565"/>
    <lineage>
        <taxon>Eukaryota</taxon>
        <taxon>Viridiplantae</taxon>
        <taxon>Streptophyta</taxon>
        <taxon>Embryophyta</taxon>
        <taxon>Tracheophyta</taxon>
        <taxon>Spermatophyta</taxon>
        <taxon>Magnoliopsida</taxon>
        <taxon>Liliopsida</taxon>
        <taxon>Poales</taxon>
        <taxon>Poaceae</taxon>
        <taxon>BOP clade</taxon>
        <taxon>Pooideae</taxon>
        <taxon>Triticodae</taxon>
        <taxon>Triticeae</taxon>
        <taxon>Triticinae</taxon>
        <taxon>Triticum</taxon>
    </lineage>
</organism>
<evidence type="ECO:0000313" key="2">
    <source>
        <dbReference type="EnsemblPlants" id="TraesCS1B02G422300.1.cds1"/>
    </source>
</evidence>
<name>A0A3B5Z416_WHEAT</name>
<dbReference type="Proteomes" id="UP000019116">
    <property type="component" value="Chromosome 1B"/>
</dbReference>
<evidence type="ECO:0000313" key="3">
    <source>
        <dbReference type="Proteomes" id="UP000019116"/>
    </source>
</evidence>
<evidence type="ECO:0000256" key="1">
    <source>
        <dbReference type="SAM" id="MobiDB-lite"/>
    </source>
</evidence>
<sequence length="124" mass="12831">MAAHGARVHKAGNELHRLEACAHLPARLLVALPSSIERVHEETGRRCRVLVGRRSTPWATWSMTGSSRWLQSSTPPTQGAGAAAELANRSSTRGLGRGKQGGEGGSVVVQRSGGELPGGSSSGG</sequence>
<reference evidence="2" key="1">
    <citation type="submission" date="2018-08" db="EMBL/GenBank/DDBJ databases">
        <authorList>
            <person name="Rossello M."/>
        </authorList>
    </citation>
    <scope>NUCLEOTIDE SEQUENCE [LARGE SCALE GENOMIC DNA]</scope>
    <source>
        <strain evidence="2">cv. Chinese Spring</strain>
    </source>
</reference>
<feature type="compositionally biased region" description="Gly residues" evidence="1">
    <location>
        <begin position="95"/>
        <end position="105"/>
    </location>
</feature>
<dbReference type="Gramene" id="TraesARI1B03G00387180.1">
    <property type="protein sequence ID" value="TraesARI1B03G00387180.1.CDS1"/>
    <property type="gene ID" value="TraesARI1B03G00387180"/>
</dbReference>
<feature type="compositionally biased region" description="Gly residues" evidence="1">
    <location>
        <begin position="115"/>
        <end position="124"/>
    </location>
</feature>
<feature type="compositionally biased region" description="Polar residues" evidence="1">
    <location>
        <begin position="65"/>
        <end position="77"/>
    </location>
</feature>
<proteinExistence type="predicted"/>
<dbReference type="Gramene" id="TraesWEE_scaffold_061758_01G000400.1">
    <property type="protein sequence ID" value="TraesWEE_scaffold_061758_01G000400.1"/>
    <property type="gene ID" value="TraesWEE_scaffold_061758_01G000400"/>
</dbReference>
<dbReference type="Gramene" id="TraesCLE_scaffold_039472_01G000100.1">
    <property type="protein sequence ID" value="TraesCLE_scaffold_039472_01G000100.1"/>
    <property type="gene ID" value="TraesCLE_scaffold_039472_01G000100"/>
</dbReference>
<dbReference type="Gramene" id="TraesLAC1B03G00386570.1">
    <property type="protein sequence ID" value="TraesLAC1B03G00386570.1.CDS1"/>
    <property type="gene ID" value="TraesLAC1B03G00386570"/>
</dbReference>
<dbReference type="EnsemblPlants" id="TraesCS1B02G422300.1">
    <property type="protein sequence ID" value="TraesCS1B02G422300.1.cds1"/>
    <property type="gene ID" value="TraesCS1B02G422300"/>
</dbReference>
<reference evidence="2" key="2">
    <citation type="submission" date="2018-10" db="UniProtKB">
        <authorList>
            <consortium name="EnsemblPlants"/>
        </authorList>
    </citation>
    <scope>IDENTIFICATION</scope>
</reference>
<dbReference type="Gramene" id="TraesCAD_scaffold_001301_01G001300.1">
    <property type="protein sequence ID" value="TraesCAD_scaffold_001301_01G001300.1"/>
    <property type="gene ID" value="TraesCAD_scaffold_001301_01G001300"/>
</dbReference>
<dbReference type="Gramene" id="TraesSTA1B03G00381780.1">
    <property type="protein sequence ID" value="TraesSTA1B03G00381780.1.CDS1"/>
    <property type="gene ID" value="TraesSTA1B03G00381780"/>
</dbReference>
<dbReference type="Gramene" id="TraesCS1B03G1137200.1">
    <property type="protein sequence ID" value="TraesCS1B03G1137200.1.CDS1"/>
    <property type="gene ID" value="TraesCS1B03G1137200"/>
</dbReference>
<dbReference type="Gramene" id="TraesCS1B02G422300.1">
    <property type="protein sequence ID" value="TraesCS1B02G422300.1.cds1"/>
    <property type="gene ID" value="TraesCS1B02G422300"/>
</dbReference>
<dbReference type="Gramene" id="TraesROB_scaffold_000321_01G000600.1">
    <property type="protein sequence ID" value="TraesROB_scaffold_000321_01G000600.1"/>
    <property type="gene ID" value="TraesROB_scaffold_000321_01G000600"/>
</dbReference>
<keyword evidence="3" id="KW-1185">Reference proteome</keyword>
<dbReference type="Gramene" id="TraesJAG1B03G00382620.1">
    <property type="protein sequence ID" value="TraesJAG1B03G00382620.1.CDS1"/>
    <property type="gene ID" value="TraesJAG1B03G00382620"/>
</dbReference>
<dbReference type="Gramene" id="TraesLDM1B03G00383590.1">
    <property type="protein sequence ID" value="TraesLDM1B03G00383590.1.CDS1"/>
    <property type="gene ID" value="TraesLDM1B03G00383590"/>
</dbReference>
<dbReference type="AlphaFoldDB" id="A0A3B5Z416"/>
<protein>
    <submittedName>
        <fullName evidence="2">Uncharacterized protein</fullName>
    </submittedName>
</protein>
<dbReference type="Gramene" id="TraesMAC1B03G00383850.1">
    <property type="protein sequence ID" value="TraesMAC1B03G00383850.1.CDS1"/>
    <property type="gene ID" value="TraesMAC1B03G00383850"/>
</dbReference>
<accession>A0A3B5Z416</accession>
<dbReference type="Gramene" id="TraesNOR1B03G00387760.1">
    <property type="protein sequence ID" value="TraesNOR1B03G00387760.1.CDS1"/>
    <property type="gene ID" value="TraesNOR1B03G00387760"/>
</dbReference>
<dbReference type="Gramene" id="TraesRN1B0101162800.1">
    <property type="protein sequence ID" value="TraesRN1B0101162800.1"/>
    <property type="gene ID" value="TraesRN1B0101162800"/>
</dbReference>
<dbReference type="Gramene" id="TraesJUL1B03G00383430.1">
    <property type="protein sequence ID" value="TraesJUL1B03G00383430.1.CDS1"/>
    <property type="gene ID" value="TraesJUL1B03G00383430"/>
</dbReference>
<feature type="region of interest" description="Disordered" evidence="1">
    <location>
        <begin position="65"/>
        <end position="124"/>
    </location>
</feature>